<dbReference type="EMBL" id="JADIKM010000003">
    <property type="protein sequence ID" value="MFK2905038.1"/>
    <property type="molecule type" value="Genomic_DNA"/>
</dbReference>
<dbReference type="Gene3D" id="3.40.50.2020">
    <property type="match status" value="1"/>
</dbReference>
<dbReference type="InterPro" id="IPR029058">
    <property type="entry name" value="AB_hydrolase_fold"/>
</dbReference>
<dbReference type="Gene3D" id="3.40.50.1820">
    <property type="entry name" value="alpha/beta hydrolase"/>
    <property type="match status" value="1"/>
</dbReference>
<name>A0ABW8JV55_9GAMM</name>
<dbReference type="GO" id="GO:0016787">
    <property type="term" value="F:hydrolase activity"/>
    <property type="evidence" value="ECO:0007669"/>
    <property type="project" value="UniProtKB-KW"/>
</dbReference>
<dbReference type="InterPro" id="IPR000836">
    <property type="entry name" value="PRTase_dom"/>
</dbReference>
<dbReference type="Gene3D" id="3.30.1310.20">
    <property type="entry name" value="PRTase-like"/>
    <property type="match status" value="1"/>
</dbReference>
<evidence type="ECO:0000259" key="1">
    <source>
        <dbReference type="Pfam" id="PF00156"/>
    </source>
</evidence>
<dbReference type="CDD" id="cd06223">
    <property type="entry name" value="PRTases_typeI"/>
    <property type="match status" value="1"/>
</dbReference>
<evidence type="ECO:0000313" key="3">
    <source>
        <dbReference type="Proteomes" id="UP001620460"/>
    </source>
</evidence>
<keyword evidence="2" id="KW-0378">Hydrolase</keyword>
<gene>
    <name evidence="2" type="ORF">ISP17_13835</name>
</gene>
<protein>
    <submittedName>
        <fullName evidence="2">Dienelactone hydrolase family protein</fullName>
    </submittedName>
</protein>
<evidence type="ECO:0000313" key="2">
    <source>
        <dbReference type="EMBL" id="MFK2905038.1"/>
    </source>
</evidence>
<dbReference type="Proteomes" id="UP001620460">
    <property type="component" value="Unassembled WGS sequence"/>
</dbReference>
<feature type="domain" description="Phosphoribosyltransferase" evidence="1">
    <location>
        <begin position="19"/>
        <end position="192"/>
    </location>
</feature>
<dbReference type="InterPro" id="IPR050261">
    <property type="entry name" value="FrsA_esterase"/>
</dbReference>
<accession>A0ABW8JV55</accession>
<dbReference type="SUPFAM" id="SSF53474">
    <property type="entry name" value="alpha/beta-Hydrolases"/>
    <property type="match status" value="1"/>
</dbReference>
<keyword evidence="3" id="KW-1185">Reference proteome</keyword>
<comment type="caution">
    <text evidence="2">The sequence shown here is derived from an EMBL/GenBank/DDBJ whole genome shotgun (WGS) entry which is preliminary data.</text>
</comment>
<sequence length="434" mass="45346">MAATHAQSFLDRADAGTQLARALNIYRGQHPLVLAIPRGGVPIGRTVADALDGELDVVLVRKLGAPGNPELAIGAIDEQGRVSLNEYAEVAGADETYVQVEAAEQLELIRARRARYRPQGASIDPAGRLVIVIDDGLATGATMQAALAAVRARHPARLVCAVPVAAPRSLAELDGQADDVVCLVAPPGFHAVGQFYHRFPAVSDEEVIRLLASAPSASASGNRTVQSVRLPVDGLMLEGDLTVPAQARGLVIFAHGSGSSRLSPRNRAVAEVLHRGAMATLLFDLLSPMEDSDRRMRFNVSLLAARLGQAVTWARGVPALQALPIGLFGASTGAAAALMVAAEQPEDVAAVVSRGGRPDLAGAVALARVTAPTLLIVGGADTDVITLNRQALAQMNGVTELVLVPRATHLFEEPGALERVAALASGWFKRWLGA</sequence>
<dbReference type="Pfam" id="PF00156">
    <property type="entry name" value="Pribosyltran"/>
    <property type="match status" value="1"/>
</dbReference>
<reference evidence="2 3" key="1">
    <citation type="submission" date="2020-10" db="EMBL/GenBank/DDBJ databases">
        <title>Phylogeny of dyella-like bacteria.</title>
        <authorList>
            <person name="Fu J."/>
        </authorList>
    </citation>
    <scope>NUCLEOTIDE SEQUENCE [LARGE SCALE GENOMIC DNA]</scope>
    <source>
        <strain evidence="2 3">Gsoil3046</strain>
    </source>
</reference>
<proteinExistence type="predicted"/>
<dbReference type="InterPro" id="IPR029057">
    <property type="entry name" value="PRTase-like"/>
</dbReference>
<dbReference type="PANTHER" id="PTHR22946">
    <property type="entry name" value="DIENELACTONE HYDROLASE DOMAIN-CONTAINING PROTEIN-RELATED"/>
    <property type="match status" value="1"/>
</dbReference>
<dbReference type="RefSeq" id="WP_404634107.1">
    <property type="nucleotide sequence ID" value="NZ_JADIKM010000003.1"/>
</dbReference>
<dbReference type="SUPFAM" id="SSF53271">
    <property type="entry name" value="PRTase-like"/>
    <property type="match status" value="1"/>
</dbReference>
<organism evidence="2 3">
    <name type="scientific">Dyella ginsengisoli</name>
    <dbReference type="NCBI Taxonomy" id="363848"/>
    <lineage>
        <taxon>Bacteria</taxon>
        <taxon>Pseudomonadati</taxon>
        <taxon>Pseudomonadota</taxon>
        <taxon>Gammaproteobacteria</taxon>
        <taxon>Lysobacterales</taxon>
        <taxon>Rhodanobacteraceae</taxon>
        <taxon>Dyella</taxon>
    </lineage>
</organism>